<dbReference type="PANTHER" id="PTHR24421:SF10">
    <property type="entry name" value="NITRATE_NITRITE SENSOR PROTEIN NARQ"/>
    <property type="match status" value="1"/>
</dbReference>
<dbReference type="InterPro" id="IPR036890">
    <property type="entry name" value="HATPase_C_sf"/>
</dbReference>
<keyword evidence="4" id="KW-0808">Transferase</keyword>
<accession>A0A6N9H9R6</accession>
<dbReference type="SUPFAM" id="SSF55874">
    <property type="entry name" value="ATPase domain of HSP90 chaperone/DNA topoisomerase II/histidine kinase"/>
    <property type="match status" value="1"/>
</dbReference>
<dbReference type="Pfam" id="PF23539">
    <property type="entry name" value="DUF7134"/>
    <property type="match status" value="1"/>
</dbReference>
<evidence type="ECO:0000256" key="8">
    <source>
        <dbReference type="ARBA" id="ARBA00023012"/>
    </source>
</evidence>
<gene>
    <name evidence="12" type="ORF">GSY69_12710</name>
</gene>
<keyword evidence="8" id="KW-0902">Two-component regulatory system</keyword>
<evidence type="ECO:0000256" key="4">
    <source>
        <dbReference type="ARBA" id="ARBA00022679"/>
    </source>
</evidence>
<feature type="transmembrane region" description="Helical" evidence="10">
    <location>
        <begin position="123"/>
        <end position="142"/>
    </location>
</feature>
<dbReference type="InterPro" id="IPR050482">
    <property type="entry name" value="Sensor_HK_TwoCompSys"/>
</dbReference>
<feature type="transmembrane region" description="Helical" evidence="10">
    <location>
        <begin position="20"/>
        <end position="39"/>
    </location>
</feature>
<feature type="transmembrane region" description="Helical" evidence="10">
    <location>
        <begin position="51"/>
        <end position="72"/>
    </location>
</feature>
<dbReference type="InterPro" id="IPR055558">
    <property type="entry name" value="DUF7134"/>
</dbReference>
<dbReference type="Gene3D" id="1.20.5.1930">
    <property type="match status" value="1"/>
</dbReference>
<dbReference type="InterPro" id="IPR011712">
    <property type="entry name" value="Sig_transdc_His_kin_sub3_dim/P"/>
</dbReference>
<feature type="compositionally biased region" description="Low complexity" evidence="9">
    <location>
        <begin position="428"/>
        <end position="448"/>
    </location>
</feature>
<dbReference type="Pfam" id="PF07730">
    <property type="entry name" value="HisKA_3"/>
    <property type="match status" value="1"/>
</dbReference>
<evidence type="ECO:0000259" key="11">
    <source>
        <dbReference type="SMART" id="SM00387"/>
    </source>
</evidence>
<keyword evidence="5" id="KW-0547">Nucleotide-binding</keyword>
<dbReference type="GO" id="GO:0005524">
    <property type="term" value="F:ATP binding"/>
    <property type="evidence" value="ECO:0007669"/>
    <property type="project" value="UniProtKB-KW"/>
</dbReference>
<dbReference type="InterPro" id="IPR003594">
    <property type="entry name" value="HATPase_dom"/>
</dbReference>
<evidence type="ECO:0000256" key="1">
    <source>
        <dbReference type="ARBA" id="ARBA00000085"/>
    </source>
</evidence>
<comment type="catalytic activity">
    <reaction evidence="1">
        <text>ATP + protein L-histidine = ADP + protein N-phospho-L-histidine.</text>
        <dbReference type="EC" id="2.7.13.3"/>
    </reaction>
</comment>
<dbReference type="SMART" id="SM00387">
    <property type="entry name" value="HATPase_c"/>
    <property type="match status" value="1"/>
</dbReference>
<keyword evidence="6 12" id="KW-0418">Kinase</keyword>
<keyword evidence="10" id="KW-1133">Transmembrane helix</keyword>
<evidence type="ECO:0000313" key="12">
    <source>
        <dbReference type="EMBL" id="MYM20798.1"/>
    </source>
</evidence>
<feature type="transmembrane region" description="Helical" evidence="10">
    <location>
        <begin position="162"/>
        <end position="182"/>
    </location>
</feature>
<evidence type="ECO:0000256" key="7">
    <source>
        <dbReference type="ARBA" id="ARBA00022840"/>
    </source>
</evidence>
<feature type="transmembrane region" description="Helical" evidence="10">
    <location>
        <begin position="84"/>
        <end position="111"/>
    </location>
</feature>
<dbReference type="Proteomes" id="UP000469215">
    <property type="component" value="Unassembled WGS sequence"/>
</dbReference>
<keyword evidence="7" id="KW-0067">ATP-binding</keyword>
<evidence type="ECO:0000256" key="2">
    <source>
        <dbReference type="ARBA" id="ARBA00012438"/>
    </source>
</evidence>
<evidence type="ECO:0000256" key="6">
    <source>
        <dbReference type="ARBA" id="ARBA00022777"/>
    </source>
</evidence>
<evidence type="ECO:0000313" key="13">
    <source>
        <dbReference type="Proteomes" id="UP000469215"/>
    </source>
</evidence>
<evidence type="ECO:0000256" key="3">
    <source>
        <dbReference type="ARBA" id="ARBA00022553"/>
    </source>
</evidence>
<dbReference type="RefSeq" id="WP_160954210.1">
    <property type="nucleotide sequence ID" value="NZ_WWEQ01000078.1"/>
</dbReference>
<keyword evidence="10" id="KW-0812">Transmembrane</keyword>
<dbReference type="Gene3D" id="3.30.565.10">
    <property type="entry name" value="Histidine kinase-like ATPase, C-terminal domain"/>
    <property type="match status" value="1"/>
</dbReference>
<proteinExistence type="predicted"/>
<evidence type="ECO:0000256" key="10">
    <source>
        <dbReference type="SAM" id="Phobius"/>
    </source>
</evidence>
<dbReference type="GO" id="GO:0000155">
    <property type="term" value="F:phosphorelay sensor kinase activity"/>
    <property type="evidence" value="ECO:0007669"/>
    <property type="project" value="InterPro"/>
</dbReference>
<dbReference type="EC" id="2.7.13.3" evidence="2"/>
<keyword evidence="13" id="KW-1185">Reference proteome</keyword>
<dbReference type="GO" id="GO:0046983">
    <property type="term" value="F:protein dimerization activity"/>
    <property type="evidence" value="ECO:0007669"/>
    <property type="project" value="InterPro"/>
</dbReference>
<keyword evidence="3" id="KW-0597">Phosphoprotein</keyword>
<evidence type="ECO:0000256" key="5">
    <source>
        <dbReference type="ARBA" id="ARBA00022741"/>
    </source>
</evidence>
<evidence type="ECO:0000256" key="9">
    <source>
        <dbReference type="SAM" id="MobiDB-lite"/>
    </source>
</evidence>
<dbReference type="AlphaFoldDB" id="A0A6N9H9R6"/>
<comment type="caution">
    <text evidence="12">The sequence shown here is derived from an EMBL/GenBank/DDBJ whole genome shotgun (WGS) entry which is preliminary data.</text>
</comment>
<sequence length="474" mass="49017">MPANPPPRHVTVAGFFDRRPWIADTFVLTLLLTLLAWATSAPRWALPTGPLAGAPGWVAGLVSVAMCAPLAVRRVWPVPAAWTMTAAFALSAVLVIPPSLAYVAAPIMVYSVGAFAPARCGRIFLLVGLAGALVMGVALAVLMGAERTPGGRFALDLPSEAIATVVACTVFGALSVGFAWVLGDVRRRRRREIAAVAERSRLLERERERESRLAADAERMRIAREMHDIVAHSMSVMIAQADGGSYIAQTDPARAQGVFATIGTTGREALAQMRGMLGVLRDDDAARTAPMPALADIPALVADVRAAGLPVSLIGDPGLLAQRTALPASTGLALYRIVQEALTNTMKHAGPAARPTVSLRLEPAPATLVVRVDDTGRGAQAGSDGAGSGLSGMAERAQIMGAELAAEARADGFHVELRLPVALEPELTGTGAAAPTGTGAAAPTGPGASAEARPEAAGPAHSVVPTPEHEEPPR</sequence>
<name>A0A6N9H9R6_9MICO</name>
<dbReference type="CDD" id="cd16917">
    <property type="entry name" value="HATPase_UhpB-NarQ-NarX-like"/>
    <property type="match status" value="1"/>
</dbReference>
<keyword evidence="10" id="KW-0472">Membrane</keyword>
<protein>
    <recommendedName>
        <fullName evidence="2">histidine kinase</fullName>
        <ecNumber evidence="2">2.7.13.3</ecNumber>
    </recommendedName>
</protein>
<dbReference type="Pfam" id="PF02518">
    <property type="entry name" value="HATPase_c"/>
    <property type="match status" value="1"/>
</dbReference>
<organism evidence="12 13">
    <name type="scientific">Brevibacterium rongguiense</name>
    <dbReference type="NCBI Taxonomy" id="2695267"/>
    <lineage>
        <taxon>Bacteria</taxon>
        <taxon>Bacillati</taxon>
        <taxon>Actinomycetota</taxon>
        <taxon>Actinomycetes</taxon>
        <taxon>Micrococcales</taxon>
        <taxon>Brevibacteriaceae</taxon>
        <taxon>Brevibacterium</taxon>
    </lineage>
</organism>
<dbReference type="PANTHER" id="PTHR24421">
    <property type="entry name" value="NITRATE/NITRITE SENSOR PROTEIN NARX-RELATED"/>
    <property type="match status" value="1"/>
</dbReference>
<dbReference type="GO" id="GO:0016020">
    <property type="term" value="C:membrane"/>
    <property type="evidence" value="ECO:0007669"/>
    <property type="project" value="InterPro"/>
</dbReference>
<reference evidence="12 13" key="1">
    <citation type="submission" date="2020-01" db="EMBL/GenBank/DDBJ databases">
        <authorList>
            <person name="Deng T."/>
        </authorList>
    </citation>
    <scope>NUCLEOTIDE SEQUENCE [LARGE SCALE GENOMIC DNA]</scope>
    <source>
        <strain evidence="12 13">5221</strain>
    </source>
</reference>
<feature type="domain" description="Histidine kinase/HSP90-like ATPase" evidence="11">
    <location>
        <begin position="329"/>
        <end position="423"/>
    </location>
</feature>
<feature type="region of interest" description="Disordered" evidence="9">
    <location>
        <begin position="428"/>
        <end position="474"/>
    </location>
</feature>
<dbReference type="EMBL" id="WWEQ01000078">
    <property type="protein sequence ID" value="MYM20798.1"/>
    <property type="molecule type" value="Genomic_DNA"/>
</dbReference>